<feature type="transmembrane region" description="Helical" evidence="1">
    <location>
        <begin position="124"/>
        <end position="142"/>
    </location>
</feature>
<proteinExistence type="predicted"/>
<dbReference type="OrthoDB" id="667621at2"/>
<protein>
    <submittedName>
        <fullName evidence="2">Uncharacterized protein</fullName>
    </submittedName>
</protein>
<keyword evidence="1" id="KW-0472">Membrane</keyword>
<gene>
    <name evidence="2" type="ORF">FGM00_07065</name>
</gene>
<keyword evidence="1" id="KW-1133">Transmembrane helix</keyword>
<dbReference type="KEGG" id="asag:FGM00_07065"/>
<sequence>MKTISTIIVLSMTILSQFIFTRARIPIPYGESDEIIKMVDLPDTDMFQLDDGTYFDIGSKYTISHIVWLAYSNTEPEIVGYIDGREDEYLELSAEQLTEIATLAEVEIPAEGEVSFFHKIGGKIVLGLLGAIILYGIYSSYFGKNEEEEEETQTSDATKTE</sequence>
<evidence type="ECO:0000313" key="2">
    <source>
        <dbReference type="EMBL" id="QCW99869.1"/>
    </source>
</evidence>
<keyword evidence="1" id="KW-0812">Transmembrane</keyword>
<dbReference type="AlphaFoldDB" id="A0A5B7SSQ0"/>
<accession>A0A5B7SSQ0</accession>
<evidence type="ECO:0000313" key="3">
    <source>
        <dbReference type="Proteomes" id="UP000310017"/>
    </source>
</evidence>
<evidence type="ECO:0000256" key="1">
    <source>
        <dbReference type="SAM" id="Phobius"/>
    </source>
</evidence>
<dbReference type="Proteomes" id="UP000310017">
    <property type="component" value="Chromosome"/>
</dbReference>
<keyword evidence="3" id="KW-1185">Reference proteome</keyword>
<name>A0A5B7SSQ0_9FLAO</name>
<organism evidence="2 3">
    <name type="scientific">Aggregatimonas sangjinii</name>
    <dbReference type="NCBI Taxonomy" id="2583587"/>
    <lineage>
        <taxon>Bacteria</taxon>
        <taxon>Pseudomonadati</taxon>
        <taxon>Bacteroidota</taxon>
        <taxon>Flavobacteriia</taxon>
        <taxon>Flavobacteriales</taxon>
        <taxon>Flavobacteriaceae</taxon>
        <taxon>Aggregatimonas</taxon>
    </lineage>
</organism>
<reference evidence="2 3" key="1">
    <citation type="submission" date="2019-05" db="EMBL/GenBank/DDBJ databases">
        <title>Genome sequencing of F202Z8.</title>
        <authorList>
            <person name="Kwon Y.M."/>
        </authorList>
    </citation>
    <scope>NUCLEOTIDE SEQUENCE [LARGE SCALE GENOMIC DNA]</scope>
    <source>
        <strain evidence="2 3">F202Z8</strain>
    </source>
</reference>
<dbReference type="RefSeq" id="WP_138852219.1">
    <property type="nucleotide sequence ID" value="NZ_CP040710.1"/>
</dbReference>
<dbReference type="EMBL" id="CP040710">
    <property type="protein sequence ID" value="QCW99869.1"/>
    <property type="molecule type" value="Genomic_DNA"/>
</dbReference>